<keyword evidence="1" id="KW-0175">Coiled coil</keyword>
<accession>A0A077ZSE9</accession>
<dbReference type="PANTHER" id="PTHR43358:SF4">
    <property type="entry name" value="ALPHA_BETA HYDROLASE FOLD-1 DOMAIN-CONTAINING PROTEIN"/>
    <property type="match status" value="1"/>
</dbReference>
<dbReference type="InterPro" id="IPR052920">
    <property type="entry name" value="DNA-binding_regulatory"/>
</dbReference>
<dbReference type="InterPro" id="IPR029058">
    <property type="entry name" value="AB_hydrolase_fold"/>
</dbReference>
<dbReference type="InParanoid" id="A0A077ZSE9"/>
<dbReference type="Gene3D" id="3.40.50.1820">
    <property type="entry name" value="alpha/beta hydrolase"/>
    <property type="match status" value="1"/>
</dbReference>
<evidence type="ECO:0000313" key="4">
    <source>
        <dbReference type="Proteomes" id="UP000039865"/>
    </source>
</evidence>
<dbReference type="Proteomes" id="UP000039865">
    <property type="component" value="Unassembled WGS sequence"/>
</dbReference>
<dbReference type="EMBL" id="CCKQ01001676">
    <property type="protein sequence ID" value="CDW72798.1"/>
    <property type="molecule type" value="Genomic_DNA"/>
</dbReference>
<dbReference type="Pfam" id="PF10142">
    <property type="entry name" value="PhoPQ_related"/>
    <property type="match status" value="1"/>
</dbReference>
<evidence type="ECO:0000313" key="3">
    <source>
        <dbReference type="EMBL" id="CDW72798.1"/>
    </source>
</evidence>
<gene>
    <name evidence="3" type="primary">Contig5554.g5940</name>
    <name evidence="3" type="ORF">STYLEM_1762</name>
</gene>
<dbReference type="OMA" id="FEGGHNG"/>
<sequence length="387" mass="44497">MELSVSGGYSQFWKAIIRPPRENYELKDLGPKELIIDGTRVRRTDLELTNPRGHNLKCSFFEIHESKRPEKELPCVIFLHGNCSSRKGSFDCLEYLLPQFIQLFTFDFSGCGMSEGDYISLGWHERDDLQCVIEYLRSSGKVSLIGLWGRSMGAATALLHGHRDPTIAGMVLDSPFSHLKQLAEELVSNNTKIPQFLTSMALKMVRSSIQSKANFDIFELNPIDHVDTCFIPALFLAGDQDDFVAPQHSKDIYEKYEGDKKLITFEGGHNGVRPDHVLQQVAEFFYLTMQCDAVQQRQTELKIKQQREVEELRQKLKKDEIKIKRFEQPLVIRNPSNPINDDDYQSNQLSKYNSEDFQLGIDEDEEFKLALIASIEQQKFEPSHRLN</sequence>
<feature type="coiled-coil region" evidence="1">
    <location>
        <begin position="295"/>
        <end position="322"/>
    </location>
</feature>
<reference evidence="3 4" key="1">
    <citation type="submission" date="2014-06" db="EMBL/GenBank/DDBJ databases">
        <authorList>
            <person name="Swart Estienne"/>
        </authorList>
    </citation>
    <scope>NUCLEOTIDE SEQUENCE [LARGE SCALE GENOMIC DNA]</scope>
    <source>
        <strain evidence="3 4">130c</strain>
    </source>
</reference>
<dbReference type="AlphaFoldDB" id="A0A077ZSE9"/>
<dbReference type="Pfam" id="PF12146">
    <property type="entry name" value="Hydrolase_4"/>
    <property type="match status" value="1"/>
</dbReference>
<dbReference type="InterPro" id="IPR022742">
    <property type="entry name" value="Hydrolase_4"/>
</dbReference>
<proteinExistence type="predicted"/>
<dbReference type="InterPro" id="IPR009199">
    <property type="entry name" value="PhoPQ-act_pathogen-rel_PqaA"/>
</dbReference>
<evidence type="ECO:0000259" key="2">
    <source>
        <dbReference type="Pfam" id="PF12146"/>
    </source>
</evidence>
<feature type="domain" description="Serine aminopeptidase S33" evidence="2">
    <location>
        <begin position="75"/>
        <end position="190"/>
    </location>
</feature>
<dbReference type="OrthoDB" id="10249433at2759"/>
<dbReference type="PANTHER" id="PTHR43358">
    <property type="entry name" value="ALPHA/BETA-HYDROLASE"/>
    <property type="match status" value="1"/>
</dbReference>
<keyword evidence="4" id="KW-1185">Reference proteome</keyword>
<organism evidence="3 4">
    <name type="scientific">Stylonychia lemnae</name>
    <name type="common">Ciliate</name>
    <dbReference type="NCBI Taxonomy" id="5949"/>
    <lineage>
        <taxon>Eukaryota</taxon>
        <taxon>Sar</taxon>
        <taxon>Alveolata</taxon>
        <taxon>Ciliophora</taxon>
        <taxon>Intramacronucleata</taxon>
        <taxon>Spirotrichea</taxon>
        <taxon>Stichotrichia</taxon>
        <taxon>Sporadotrichida</taxon>
        <taxon>Oxytrichidae</taxon>
        <taxon>Stylonychinae</taxon>
        <taxon>Stylonychia</taxon>
    </lineage>
</organism>
<protein>
    <recommendedName>
        <fullName evidence="2">Serine aminopeptidase S33 domain-containing protein</fullName>
    </recommendedName>
</protein>
<evidence type="ECO:0000256" key="1">
    <source>
        <dbReference type="SAM" id="Coils"/>
    </source>
</evidence>
<dbReference type="SUPFAM" id="SSF53474">
    <property type="entry name" value="alpha/beta-Hydrolases"/>
    <property type="match status" value="1"/>
</dbReference>
<name>A0A077ZSE9_STYLE</name>